<proteinExistence type="predicted"/>
<feature type="compositionally biased region" description="Polar residues" evidence="1">
    <location>
        <begin position="220"/>
        <end position="231"/>
    </location>
</feature>
<evidence type="ECO:0000313" key="3">
    <source>
        <dbReference type="Proteomes" id="UP000324632"/>
    </source>
</evidence>
<feature type="region of interest" description="Disordered" evidence="1">
    <location>
        <begin position="251"/>
        <end position="298"/>
    </location>
</feature>
<feature type="compositionally biased region" description="Polar residues" evidence="1">
    <location>
        <begin position="280"/>
        <end position="298"/>
    </location>
</feature>
<feature type="region of interest" description="Disordered" evidence="1">
    <location>
        <begin position="211"/>
        <end position="231"/>
    </location>
</feature>
<protein>
    <submittedName>
        <fullName evidence="2">Uncharacterized protein</fullName>
    </submittedName>
</protein>
<feature type="region of interest" description="Disordered" evidence="1">
    <location>
        <begin position="445"/>
        <end position="474"/>
    </location>
</feature>
<accession>A0A5A9NQT6</accession>
<keyword evidence="3" id="KW-1185">Reference proteome</keyword>
<comment type="caution">
    <text evidence="2">The sequence shown here is derived from an EMBL/GenBank/DDBJ whole genome shotgun (WGS) entry which is preliminary data.</text>
</comment>
<gene>
    <name evidence="2" type="ORF">E1301_Tti015751</name>
</gene>
<evidence type="ECO:0000256" key="1">
    <source>
        <dbReference type="SAM" id="MobiDB-lite"/>
    </source>
</evidence>
<name>A0A5A9NQT6_9TELE</name>
<reference evidence="2 3" key="1">
    <citation type="journal article" date="2019" name="Mol. Ecol. Resour.">
        <title>Chromosome-level genome assembly of Triplophysa tibetana, a fish adapted to the harsh high-altitude environment of the Tibetan Plateau.</title>
        <authorList>
            <person name="Yang X."/>
            <person name="Liu H."/>
            <person name="Ma Z."/>
            <person name="Zou Y."/>
            <person name="Zou M."/>
            <person name="Mao Y."/>
            <person name="Li X."/>
            <person name="Wang H."/>
            <person name="Chen T."/>
            <person name="Wang W."/>
            <person name="Yang R."/>
        </authorList>
    </citation>
    <scope>NUCLEOTIDE SEQUENCE [LARGE SCALE GENOMIC DNA]</scope>
    <source>
        <strain evidence="2">TTIB1903HZAU</strain>
        <tissue evidence="2">Muscle</tissue>
    </source>
</reference>
<dbReference type="EMBL" id="SOYY01000016">
    <property type="protein sequence ID" value="KAA0710577.1"/>
    <property type="molecule type" value="Genomic_DNA"/>
</dbReference>
<dbReference type="AlphaFoldDB" id="A0A5A9NQT6"/>
<feature type="region of interest" description="Disordered" evidence="1">
    <location>
        <begin position="1"/>
        <end position="31"/>
    </location>
</feature>
<feature type="compositionally biased region" description="Polar residues" evidence="1">
    <location>
        <begin position="488"/>
        <end position="500"/>
    </location>
</feature>
<dbReference type="PANTHER" id="PTHR15225:SF8">
    <property type="entry name" value="RNA-BINDING PROTEIN 43"/>
    <property type="match status" value="1"/>
</dbReference>
<dbReference type="Proteomes" id="UP000324632">
    <property type="component" value="Chromosome 16"/>
</dbReference>
<organism evidence="2 3">
    <name type="scientific">Triplophysa tibetana</name>
    <dbReference type="NCBI Taxonomy" id="1572043"/>
    <lineage>
        <taxon>Eukaryota</taxon>
        <taxon>Metazoa</taxon>
        <taxon>Chordata</taxon>
        <taxon>Craniata</taxon>
        <taxon>Vertebrata</taxon>
        <taxon>Euteleostomi</taxon>
        <taxon>Actinopterygii</taxon>
        <taxon>Neopterygii</taxon>
        <taxon>Teleostei</taxon>
        <taxon>Ostariophysi</taxon>
        <taxon>Cypriniformes</taxon>
        <taxon>Nemacheilidae</taxon>
        <taxon>Triplophysa</taxon>
    </lineage>
</organism>
<feature type="region of interest" description="Disordered" evidence="1">
    <location>
        <begin position="488"/>
        <end position="557"/>
    </location>
</feature>
<sequence length="576" mass="64603">MSFPRWTSTSRLTTQSARSMRSPPRTRPYLYPPFSSPRAGGGLCSAFLIKEVALTRFIMDFVGMVIEVNGIPDYPSSESSSMIDKLTLHFLRRSNNGQDVLTVIFPTSIKGQAYVVFEASEVPGVLQHSHVLEVDGQFYPLEVQKGYLRQLDMQAEAWLDVSMFSRPKEISDLLLGYGFSVSETSSGQLHLQGSFLMLKVIRHKLMELQAQESHIRRRTSSPYTNSYSNGSASNHGLSDFEYLNDSTSRHRPINGRSVYAGARSPSTETTSGHPEFYKNLSRTDSPAEGSYSTQDSFSFLETQDPPSARHTDISFPVEADVFRYTMSFKNDVIKKIESQHRTQIKHEGDSEHLTVKLSGGVCDEAAKELSSFMLKIGSSLRKQIIDLNKLERWQIKQISQNVRTFQEKYTVLITQNANILQIVGTSSDSFQAKADILRPESDIPFLSTSNKSVKRRSSSLPRMRREDVGLRQSPDTVLLAAADSGYSASRYQSDSNSQQAAPKERGRPLIKSPLQQRPPSVESRHKNRNKEDNALPTLDPQDLSPSGGAGTSKKNPTIWKYLIPNTSFKIYKKNSK</sequence>
<evidence type="ECO:0000313" key="2">
    <source>
        <dbReference type="EMBL" id="KAA0710577.1"/>
    </source>
</evidence>
<dbReference type="PANTHER" id="PTHR15225">
    <property type="entry name" value="INTERFERON-INDUCED PROTEIN 35/NMI N-MYC/STAT INTERACTING PROTEIN"/>
    <property type="match status" value="1"/>
</dbReference>
<feature type="compositionally biased region" description="Polar residues" evidence="1">
    <location>
        <begin position="1"/>
        <end position="19"/>
    </location>
</feature>